<organism evidence="1 2">
    <name type="scientific">Runella defluvii</name>
    <dbReference type="NCBI Taxonomy" id="370973"/>
    <lineage>
        <taxon>Bacteria</taxon>
        <taxon>Pseudomonadati</taxon>
        <taxon>Bacteroidota</taxon>
        <taxon>Cytophagia</taxon>
        <taxon>Cytophagales</taxon>
        <taxon>Spirosomataceae</taxon>
        <taxon>Runella</taxon>
    </lineage>
</organism>
<comment type="caution">
    <text evidence="1">The sequence shown here is derived from an EMBL/GenBank/DDBJ whole genome shotgun (WGS) entry which is preliminary data.</text>
</comment>
<protein>
    <submittedName>
        <fullName evidence="1">Putative nucleotidyltransferase</fullName>
    </submittedName>
</protein>
<dbReference type="Proteomes" id="UP000541352">
    <property type="component" value="Unassembled WGS sequence"/>
</dbReference>
<gene>
    <name evidence="1" type="ORF">FHS57_006441</name>
</gene>
<proteinExistence type="predicted"/>
<evidence type="ECO:0000313" key="1">
    <source>
        <dbReference type="EMBL" id="MBB3842410.1"/>
    </source>
</evidence>
<evidence type="ECO:0000313" key="2">
    <source>
        <dbReference type="Proteomes" id="UP000541352"/>
    </source>
</evidence>
<reference evidence="1 2" key="1">
    <citation type="submission" date="2020-08" db="EMBL/GenBank/DDBJ databases">
        <title>Genomic Encyclopedia of Type Strains, Phase IV (KMG-IV): sequencing the most valuable type-strain genomes for metagenomic binning, comparative biology and taxonomic classification.</title>
        <authorList>
            <person name="Goeker M."/>
        </authorList>
    </citation>
    <scope>NUCLEOTIDE SEQUENCE [LARGE SCALE GENOMIC DNA]</scope>
    <source>
        <strain evidence="1 2">DSM 17976</strain>
    </source>
</reference>
<dbReference type="RefSeq" id="WP_183980773.1">
    <property type="nucleotide sequence ID" value="NZ_JACIBY010000038.1"/>
</dbReference>
<dbReference type="AlphaFoldDB" id="A0A7W5ZTE8"/>
<accession>A0A7W5ZTE8</accession>
<keyword evidence="1" id="KW-0808">Transferase</keyword>
<dbReference type="EMBL" id="JACIBY010000038">
    <property type="protein sequence ID" value="MBB3842410.1"/>
    <property type="molecule type" value="Genomic_DNA"/>
</dbReference>
<keyword evidence="2" id="KW-1185">Reference proteome</keyword>
<sequence>MLTIEIEDAQLEQRIAKKAKAIGKSVQEFIKELVAENVTESDELGFEIPRLDVRQHARIYKPELTEEEEIELAKNPDVRPFSHVTDTVEFARQLRQNTWKRK</sequence>
<name>A0A7W5ZTE8_9BACT</name>
<dbReference type="GO" id="GO:0016740">
    <property type="term" value="F:transferase activity"/>
    <property type="evidence" value="ECO:0007669"/>
    <property type="project" value="UniProtKB-KW"/>
</dbReference>